<organism evidence="6 7">
    <name type="scientific">Aspergillus calidoustus</name>
    <dbReference type="NCBI Taxonomy" id="454130"/>
    <lineage>
        <taxon>Eukaryota</taxon>
        <taxon>Fungi</taxon>
        <taxon>Dikarya</taxon>
        <taxon>Ascomycota</taxon>
        <taxon>Pezizomycotina</taxon>
        <taxon>Eurotiomycetes</taxon>
        <taxon>Eurotiomycetidae</taxon>
        <taxon>Eurotiales</taxon>
        <taxon>Aspergillaceae</taxon>
        <taxon>Aspergillus</taxon>
        <taxon>Aspergillus subgen. Nidulantes</taxon>
    </lineage>
</organism>
<accession>A0A0U5GHB2</accession>
<keyword evidence="7" id="KW-1185">Reference proteome</keyword>
<evidence type="ECO:0000313" key="6">
    <source>
        <dbReference type="EMBL" id="CEL10174.1"/>
    </source>
</evidence>
<gene>
    <name evidence="6" type="ORF">ASPCAL13299</name>
</gene>
<dbReference type="Proteomes" id="UP000054771">
    <property type="component" value="Unassembled WGS sequence"/>
</dbReference>
<sequence>MPTKTLTARCHCGATHFTVTIPTSSLPLKTHLCHCTICRTVHGAPAAFHAHLPDGVVPEFVSPSGLDKTTRYKHSEAKAYRHFCSTCGCHIGDRAENSDRWCISVSVFDANANEGAWEIAEHVYTLSTKDGGLAALLPTIAGKELKVWNPEHGGEPGRINDALAPLGGAKDDHDTLLAKCHCGGVSFNISRPRKEFVESPDGEKWVMRSDPTKWLASLDACRDCRLVTGAHVIGWLFVPSDHISPPLPEDLLVGTSKRYNSSQDVYRTFCGRCGATIFYSESGRPGIVDVAVGILRHKEGVMLGDWALWRTGRLGWADDGVKYDEGFARSLAEGLQEWGRKTHGEVRDFQVGTTGVNSKME</sequence>
<evidence type="ECO:0000256" key="3">
    <source>
        <dbReference type="ARBA" id="ARBA00022833"/>
    </source>
</evidence>
<evidence type="ECO:0000256" key="1">
    <source>
        <dbReference type="ARBA" id="ARBA00005495"/>
    </source>
</evidence>
<dbReference type="OMA" id="TPCIFHA"/>
<feature type="domain" description="CENP-V/GFA" evidence="5">
    <location>
        <begin position="6"/>
        <end position="118"/>
    </location>
</feature>
<protein>
    <recommendedName>
        <fullName evidence="5">CENP-V/GFA domain-containing protein</fullName>
    </recommendedName>
</protein>
<dbReference type="SUPFAM" id="SSF51316">
    <property type="entry name" value="Mss4-like"/>
    <property type="match status" value="2"/>
</dbReference>
<dbReference type="GO" id="GO:0016846">
    <property type="term" value="F:carbon-sulfur lyase activity"/>
    <property type="evidence" value="ECO:0007669"/>
    <property type="project" value="InterPro"/>
</dbReference>
<evidence type="ECO:0000259" key="5">
    <source>
        <dbReference type="PROSITE" id="PS51891"/>
    </source>
</evidence>
<dbReference type="Pfam" id="PF04828">
    <property type="entry name" value="GFA"/>
    <property type="match status" value="2"/>
</dbReference>
<dbReference type="GO" id="GO:0046872">
    <property type="term" value="F:metal ion binding"/>
    <property type="evidence" value="ECO:0007669"/>
    <property type="project" value="UniProtKB-KW"/>
</dbReference>
<dbReference type="EMBL" id="CDMC01000017">
    <property type="protein sequence ID" value="CEL10174.1"/>
    <property type="molecule type" value="Genomic_DNA"/>
</dbReference>
<evidence type="ECO:0000313" key="7">
    <source>
        <dbReference type="Proteomes" id="UP000054771"/>
    </source>
</evidence>
<reference evidence="7" key="1">
    <citation type="journal article" date="2016" name="Genome Announc.">
        <title>Draft genome sequences of fungus Aspergillus calidoustus.</title>
        <authorList>
            <person name="Horn F."/>
            <person name="Linde J."/>
            <person name="Mattern D.J."/>
            <person name="Walther G."/>
            <person name="Guthke R."/>
            <person name="Scherlach K."/>
            <person name="Martin K."/>
            <person name="Brakhage A.A."/>
            <person name="Petzke L."/>
            <person name="Valiante V."/>
        </authorList>
    </citation>
    <scope>NUCLEOTIDE SEQUENCE [LARGE SCALE GENOMIC DNA]</scope>
    <source>
        <strain evidence="7">SF006504</strain>
    </source>
</reference>
<dbReference type="PROSITE" id="PS51891">
    <property type="entry name" value="CENP_V_GFA"/>
    <property type="match status" value="1"/>
</dbReference>
<dbReference type="STRING" id="454130.A0A0U5GHB2"/>
<comment type="similarity">
    <text evidence="1">Belongs to the Gfa family.</text>
</comment>
<dbReference type="PANTHER" id="PTHR33337">
    <property type="entry name" value="GFA DOMAIN-CONTAINING PROTEIN"/>
    <property type="match status" value="1"/>
</dbReference>
<dbReference type="InterPro" id="IPR006913">
    <property type="entry name" value="CENP-V/GFA"/>
</dbReference>
<dbReference type="PANTHER" id="PTHR33337:SF31">
    <property type="entry name" value="DUF636 DOMAIN PROTEIN (AFU_ORTHOLOGUE AFUA_2G12650)"/>
    <property type="match status" value="1"/>
</dbReference>
<keyword evidence="2" id="KW-0479">Metal-binding</keyword>
<name>A0A0U5GHB2_ASPCI</name>
<dbReference type="InterPro" id="IPR011057">
    <property type="entry name" value="Mss4-like_sf"/>
</dbReference>
<dbReference type="AlphaFoldDB" id="A0A0U5GHB2"/>
<dbReference type="Gene3D" id="3.90.1590.10">
    <property type="entry name" value="glutathione-dependent formaldehyde- activating enzyme (gfa)"/>
    <property type="match status" value="2"/>
</dbReference>
<keyword evidence="4" id="KW-0456">Lyase</keyword>
<evidence type="ECO:0000256" key="2">
    <source>
        <dbReference type="ARBA" id="ARBA00022723"/>
    </source>
</evidence>
<dbReference type="OrthoDB" id="5422068at2759"/>
<proteinExistence type="inferred from homology"/>
<evidence type="ECO:0000256" key="4">
    <source>
        <dbReference type="ARBA" id="ARBA00023239"/>
    </source>
</evidence>
<keyword evidence="3" id="KW-0862">Zinc</keyword>